<keyword evidence="1" id="KW-1133">Transmembrane helix</keyword>
<dbReference type="Gene3D" id="3.10.620.30">
    <property type="match status" value="1"/>
</dbReference>
<dbReference type="EMBL" id="CCXY01000033">
    <property type="protein sequence ID" value="CEG11184.1"/>
    <property type="molecule type" value="Genomic_DNA"/>
</dbReference>
<keyword evidence="1" id="KW-0812">Transmembrane</keyword>
<dbReference type="SMART" id="SM00460">
    <property type="entry name" value="TGc"/>
    <property type="match status" value="1"/>
</dbReference>
<dbReference type="AlphaFoldDB" id="A0A098E6U2"/>
<proteinExistence type="predicted"/>
<gene>
    <name evidence="3" type="ORF">MSIBF_A1280005</name>
</gene>
<name>A0A098E6U2_9ZZZZ</name>
<dbReference type="Pfam" id="PF01841">
    <property type="entry name" value="Transglut_core"/>
    <property type="match status" value="1"/>
</dbReference>
<evidence type="ECO:0000313" key="3">
    <source>
        <dbReference type="EMBL" id="CEG11184.1"/>
    </source>
</evidence>
<keyword evidence="1" id="KW-0472">Membrane</keyword>
<evidence type="ECO:0000256" key="1">
    <source>
        <dbReference type="SAM" id="Phobius"/>
    </source>
</evidence>
<dbReference type="SUPFAM" id="SSF54001">
    <property type="entry name" value="Cysteine proteinases"/>
    <property type="match status" value="1"/>
</dbReference>
<dbReference type="InterPro" id="IPR038765">
    <property type="entry name" value="Papain-like_cys_pep_sf"/>
</dbReference>
<sequence>MEWRQIYKPIYFLLFSVIFFFIIFLCAEIFFYNDQTIKKFSLSNPEEYELEQNIFLINNGSSCINRLEVKVAIINNNSPWQFVENININPKPISIEIDDIGNKIAYFQFDGTKANQTVEINTKYLLRIYSSSFDIDPNDKLMYRSSLEEEYKSYILPEKYIECNSDEIKKTSNEIVGNTDDCLAIKKLYDFVRKHINYTKDSVICKGALCALKNKQGDCTEFTDLFIALCRVRGIPARFITGFVEVPIMDKIISHNWAEVYIEHYGWVPVDPTNRLFGVKPNNYVVVSYGRSIESLNGKFFYFFKILDYNKTNDLQIIHSQEVKIKKA</sequence>
<dbReference type="PANTHER" id="PTHR33490">
    <property type="entry name" value="BLR5614 PROTEIN-RELATED"/>
    <property type="match status" value="1"/>
</dbReference>
<reference evidence="3" key="1">
    <citation type="submission" date="2014-09" db="EMBL/GenBank/DDBJ databases">
        <authorList>
            <person name="Probst J Alexander"/>
        </authorList>
    </citation>
    <scope>NUCLEOTIDE SEQUENCE</scope>
</reference>
<feature type="domain" description="Transglutaminase-like" evidence="2">
    <location>
        <begin position="211"/>
        <end position="274"/>
    </location>
</feature>
<feature type="transmembrane region" description="Helical" evidence="1">
    <location>
        <begin position="12"/>
        <end position="32"/>
    </location>
</feature>
<organism evidence="3">
    <name type="scientific">groundwater metagenome</name>
    <dbReference type="NCBI Taxonomy" id="717931"/>
    <lineage>
        <taxon>unclassified sequences</taxon>
        <taxon>metagenomes</taxon>
        <taxon>ecological metagenomes</taxon>
    </lineage>
</organism>
<accession>A0A098E6U2</accession>
<dbReference type="PANTHER" id="PTHR33490:SF6">
    <property type="entry name" value="SLL1049 PROTEIN"/>
    <property type="match status" value="1"/>
</dbReference>
<protein>
    <recommendedName>
        <fullName evidence="2">Transglutaminase-like domain-containing protein</fullName>
    </recommendedName>
</protein>
<dbReference type="InterPro" id="IPR002931">
    <property type="entry name" value="Transglutaminase-like"/>
</dbReference>
<evidence type="ECO:0000259" key="2">
    <source>
        <dbReference type="SMART" id="SM00460"/>
    </source>
</evidence>